<keyword evidence="3" id="KW-1185">Reference proteome</keyword>
<proteinExistence type="predicted"/>
<dbReference type="Proteomes" id="UP001355207">
    <property type="component" value="Chromosome 3"/>
</dbReference>
<reference evidence="2 3" key="1">
    <citation type="submission" date="2024-01" db="EMBL/GenBank/DDBJ databases">
        <title>Comparative genomics of Cryptococcus and Kwoniella reveals pathogenesis evolution and contrasting modes of karyotype evolution via chromosome fusion or intercentromeric recombination.</title>
        <authorList>
            <person name="Coelho M.A."/>
            <person name="David-Palma M."/>
            <person name="Shea T."/>
            <person name="Bowers K."/>
            <person name="McGinley-Smith S."/>
            <person name="Mohammad A.W."/>
            <person name="Gnirke A."/>
            <person name="Yurkov A.M."/>
            <person name="Nowrousian M."/>
            <person name="Sun S."/>
            <person name="Cuomo C.A."/>
            <person name="Heitman J."/>
        </authorList>
    </citation>
    <scope>NUCLEOTIDE SEQUENCE [LARGE SCALE GENOMIC DNA]</scope>
    <source>
        <strain evidence="2 3">CBS 6074</strain>
    </source>
</reference>
<keyword evidence="1" id="KW-0812">Transmembrane</keyword>
<dbReference type="EMBL" id="CP144100">
    <property type="protein sequence ID" value="WWC87784.1"/>
    <property type="molecule type" value="Genomic_DNA"/>
</dbReference>
<evidence type="ECO:0000256" key="1">
    <source>
        <dbReference type="SAM" id="Phobius"/>
    </source>
</evidence>
<gene>
    <name evidence="2" type="ORF">L201_002676</name>
</gene>
<accession>A0AAX4JSC4</accession>
<dbReference type="GeneID" id="91093348"/>
<protein>
    <submittedName>
        <fullName evidence="2">Uncharacterized protein</fullName>
    </submittedName>
</protein>
<sequence>MAPIDFGDVGGAIKGAADTAVDGAKGVVETATSGAGGAAKTAAGAVATATSAVNGVKGQFDDAEGMLGMFTKMQDFITKIQEAWDKYRYLIIFIVCFIIFIYVFATLYCCYHFIHDCFRCGCCCISCTYKFEKYLWKHRGPCISCLCKPCRSKESKYSTNENGGEKGRIKKEKQDYHKCSSYCLKIIPKTTKMELEKQHGNLRKGWFDSTYFFARSCGRFELPENPNEKLNYHWYGKENSFQHKYFFRFCVSSSSSKKDEKLDAEYDKLAKKNKFWKKLEKTNAENWKDRVPKSWVYKKGLRI</sequence>
<keyword evidence="1" id="KW-1133">Transmembrane helix</keyword>
<dbReference type="RefSeq" id="XP_066074547.1">
    <property type="nucleotide sequence ID" value="XM_066218450.1"/>
</dbReference>
<name>A0AAX4JSC4_9TREE</name>
<feature type="transmembrane region" description="Helical" evidence="1">
    <location>
        <begin position="89"/>
        <end position="114"/>
    </location>
</feature>
<organism evidence="2 3">
    <name type="scientific">Kwoniella dendrophila CBS 6074</name>
    <dbReference type="NCBI Taxonomy" id="1295534"/>
    <lineage>
        <taxon>Eukaryota</taxon>
        <taxon>Fungi</taxon>
        <taxon>Dikarya</taxon>
        <taxon>Basidiomycota</taxon>
        <taxon>Agaricomycotina</taxon>
        <taxon>Tremellomycetes</taxon>
        <taxon>Tremellales</taxon>
        <taxon>Cryptococcaceae</taxon>
        <taxon>Kwoniella</taxon>
    </lineage>
</organism>
<evidence type="ECO:0000313" key="3">
    <source>
        <dbReference type="Proteomes" id="UP001355207"/>
    </source>
</evidence>
<keyword evidence="1" id="KW-0472">Membrane</keyword>
<evidence type="ECO:0000313" key="2">
    <source>
        <dbReference type="EMBL" id="WWC87784.1"/>
    </source>
</evidence>
<dbReference type="AlphaFoldDB" id="A0AAX4JSC4"/>